<evidence type="ECO:0000313" key="5">
    <source>
        <dbReference type="Proteomes" id="UP000051401"/>
    </source>
</evidence>
<dbReference type="GO" id="GO:0016301">
    <property type="term" value="F:kinase activity"/>
    <property type="evidence" value="ECO:0007669"/>
    <property type="project" value="UniProtKB-UniRule"/>
</dbReference>
<dbReference type="InterPro" id="IPR011009">
    <property type="entry name" value="Kinase-like_dom_sf"/>
</dbReference>
<keyword evidence="2 4" id="KW-0418">Kinase</keyword>
<dbReference type="STRING" id="540747.SAMN04488031_10830"/>
<evidence type="ECO:0000313" key="4">
    <source>
        <dbReference type="EMBL" id="QEW27747.1"/>
    </source>
</evidence>
<protein>
    <submittedName>
        <fullName evidence="3">Aminoglycoside phosphotransferase</fullName>
    </submittedName>
    <submittedName>
        <fullName evidence="4">Fructosamine-3-kinase</fullName>
    </submittedName>
</protein>
<dbReference type="PIRSF" id="PIRSF006221">
    <property type="entry name" value="Ketosamine-3-kinase"/>
    <property type="match status" value="1"/>
</dbReference>
<reference evidence="3 5" key="1">
    <citation type="submission" date="2015-04" db="EMBL/GenBank/DDBJ databases">
        <title>The draft genome sequence of Roseovarius indicus B108T.</title>
        <authorList>
            <person name="Li G."/>
            <person name="Lai Q."/>
            <person name="Shao Z."/>
            <person name="Yan P."/>
        </authorList>
    </citation>
    <scope>NUCLEOTIDE SEQUENCE [LARGE SCALE GENOMIC DNA]</scope>
    <source>
        <strain evidence="3 5">B108</strain>
    </source>
</reference>
<keyword evidence="5" id="KW-1185">Reference proteome</keyword>
<organism evidence="3 5">
    <name type="scientific">Roseovarius indicus</name>
    <dbReference type="NCBI Taxonomy" id="540747"/>
    <lineage>
        <taxon>Bacteria</taxon>
        <taxon>Pseudomonadati</taxon>
        <taxon>Pseudomonadota</taxon>
        <taxon>Alphaproteobacteria</taxon>
        <taxon>Rhodobacterales</taxon>
        <taxon>Roseobacteraceae</taxon>
        <taxon>Roseovarius</taxon>
    </lineage>
</organism>
<dbReference type="Proteomes" id="UP000051401">
    <property type="component" value="Unassembled WGS sequence"/>
</dbReference>
<evidence type="ECO:0000313" key="3">
    <source>
        <dbReference type="EMBL" id="KRS17132.1"/>
    </source>
</evidence>
<name>A0A0T5P7U6_9RHOB</name>
<dbReference type="RefSeq" id="WP_057816947.1">
    <property type="nucleotide sequence ID" value="NZ_CP031598.1"/>
</dbReference>
<keyword evidence="2 3" id="KW-0808">Transferase</keyword>
<dbReference type="InterPro" id="IPR016477">
    <property type="entry name" value="Fructo-/Ketosamine-3-kinase"/>
</dbReference>
<dbReference type="KEGG" id="rid:RIdsm_03566"/>
<dbReference type="AlphaFoldDB" id="A0A0T5P7U6"/>
<proteinExistence type="inferred from homology"/>
<gene>
    <name evidence="4" type="ORF">RIdsm_03566</name>
    <name evidence="3" type="ORF">XM52_14930</name>
</gene>
<dbReference type="EMBL" id="CP031598">
    <property type="protein sequence ID" value="QEW27747.1"/>
    <property type="molecule type" value="Genomic_DNA"/>
</dbReference>
<evidence type="ECO:0000256" key="2">
    <source>
        <dbReference type="PIRNR" id="PIRNR006221"/>
    </source>
</evidence>
<dbReference type="SUPFAM" id="SSF56112">
    <property type="entry name" value="Protein kinase-like (PK-like)"/>
    <property type="match status" value="1"/>
</dbReference>
<evidence type="ECO:0000313" key="6">
    <source>
        <dbReference type="Proteomes" id="UP000325785"/>
    </source>
</evidence>
<dbReference type="PATRIC" id="fig|540747.5.peg.6069"/>
<accession>A0A0T5P7U6</accession>
<dbReference type="Proteomes" id="UP000325785">
    <property type="component" value="Chromosome"/>
</dbReference>
<evidence type="ECO:0000256" key="1">
    <source>
        <dbReference type="ARBA" id="ARBA00009460"/>
    </source>
</evidence>
<reference evidence="4 6" key="2">
    <citation type="submission" date="2018-08" db="EMBL/GenBank/DDBJ databases">
        <title>Genetic Globetrotter - A new plasmid hitch-hiking vast phylogenetic and geographic distances.</title>
        <authorList>
            <person name="Vollmers J."/>
            <person name="Petersen J."/>
        </authorList>
    </citation>
    <scope>NUCLEOTIDE SEQUENCE [LARGE SCALE GENOMIC DNA]</scope>
    <source>
        <strain evidence="4 6">DSM 26383</strain>
    </source>
</reference>
<dbReference type="Gene3D" id="3.90.1200.10">
    <property type="match status" value="1"/>
</dbReference>
<sequence>MSRTAQIEGALGQRVARLVPLHGGDLSDVARADLEDGREVVVKTGPMVEMEARMLQAMRAANAPVPEVLHTEPGLILLQHLTETPPSPESYRALGAALAQLHGTEGNSYGWPEPYAFGPVEIRNTQDGHWPTFWAEHRLQPFLDVVPKETAERLETLCIRLPDLLPAQPRPALLHGDIWMGNALFSGAAAYLIDPSCYHGDPVVDLAMLNLFGQPPTEVMEGYGSLAAGLEARQPIYQLWPALVHLRLFGAGYHGLVTRLLGRAGV</sequence>
<dbReference type="OrthoDB" id="5291879at2"/>
<dbReference type="PANTHER" id="PTHR12149">
    <property type="entry name" value="FRUCTOSAMINE 3 KINASE-RELATED PROTEIN"/>
    <property type="match status" value="1"/>
</dbReference>
<dbReference type="EMBL" id="LAXI01000009">
    <property type="protein sequence ID" value="KRS17132.1"/>
    <property type="molecule type" value="Genomic_DNA"/>
</dbReference>
<dbReference type="Pfam" id="PF03881">
    <property type="entry name" value="Fructosamin_kin"/>
    <property type="match status" value="1"/>
</dbReference>
<dbReference type="PANTHER" id="PTHR12149:SF8">
    <property type="entry name" value="PROTEIN-RIBULOSAMINE 3-KINASE"/>
    <property type="match status" value="1"/>
</dbReference>
<comment type="similarity">
    <text evidence="1 2">Belongs to the fructosamine kinase family.</text>
</comment>
<dbReference type="Gene3D" id="3.30.200.20">
    <property type="entry name" value="Phosphorylase Kinase, domain 1"/>
    <property type="match status" value="1"/>
</dbReference>